<evidence type="ECO:0000313" key="3">
    <source>
        <dbReference type="Proteomes" id="UP000640274"/>
    </source>
</evidence>
<dbReference type="Proteomes" id="UP000640274">
    <property type="component" value="Unassembled WGS sequence"/>
</dbReference>
<proteinExistence type="predicted"/>
<comment type="caution">
    <text evidence="2">The sequence shown here is derived from an EMBL/GenBank/DDBJ whole genome shotgun (WGS) entry which is preliminary data.</text>
</comment>
<reference evidence="2" key="1">
    <citation type="submission" date="2020-12" db="EMBL/GenBank/DDBJ databases">
        <authorList>
            <person name="Huq M.A."/>
        </authorList>
    </citation>
    <scope>NUCLEOTIDE SEQUENCE</scope>
    <source>
        <strain evidence="2">MAHUQ-46</strain>
    </source>
</reference>
<dbReference type="RefSeq" id="WP_199017790.1">
    <property type="nucleotide sequence ID" value="NZ_JAELUP010000005.1"/>
</dbReference>
<evidence type="ECO:0000256" key="1">
    <source>
        <dbReference type="SAM" id="Coils"/>
    </source>
</evidence>
<name>A0A934MNX2_9BACL</name>
<feature type="coiled-coil region" evidence="1">
    <location>
        <begin position="58"/>
        <end position="99"/>
    </location>
</feature>
<sequence length="156" mass="17541">MSLFDKVKQGASEAARRAQLTVETTKLRSKISTREKEIDRISTRIGKAVFEAYTAGDLSQSEEQVLAYCQELAELRVEIEEIEETIKKLKEEKTCVCGKVVGADVNFCPDCGKRFIETPKSEDTTGEIRVICYHCKTENDINSKYCIQCGEELSSV</sequence>
<dbReference type="EMBL" id="JAELUP010000005">
    <property type="protein sequence ID" value="MBJ6360278.1"/>
    <property type="molecule type" value="Genomic_DNA"/>
</dbReference>
<gene>
    <name evidence="2" type="ORF">JFN88_02940</name>
</gene>
<protein>
    <submittedName>
        <fullName evidence="2">Zinc ribbon domain-containing protein</fullName>
    </submittedName>
</protein>
<keyword evidence="1" id="KW-0175">Coiled coil</keyword>
<organism evidence="2 3">
    <name type="scientific">Paenibacillus roseus</name>
    <dbReference type="NCBI Taxonomy" id="2798579"/>
    <lineage>
        <taxon>Bacteria</taxon>
        <taxon>Bacillati</taxon>
        <taxon>Bacillota</taxon>
        <taxon>Bacilli</taxon>
        <taxon>Bacillales</taxon>
        <taxon>Paenibacillaceae</taxon>
        <taxon>Paenibacillus</taxon>
    </lineage>
</organism>
<accession>A0A934MNX2</accession>
<keyword evidence="3" id="KW-1185">Reference proteome</keyword>
<evidence type="ECO:0000313" key="2">
    <source>
        <dbReference type="EMBL" id="MBJ6360278.1"/>
    </source>
</evidence>
<dbReference type="AlphaFoldDB" id="A0A934MNX2"/>